<dbReference type="EMBL" id="JAULSV010000002">
    <property type="protein sequence ID" value="KAK0653138.1"/>
    <property type="molecule type" value="Genomic_DNA"/>
</dbReference>
<dbReference type="PANTHER" id="PTHR33112">
    <property type="entry name" value="DOMAIN PROTEIN, PUTATIVE-RELATED"/>
    <property type="match status" value="1"/>
</dbReference>
<reference evidence="2" key="1">
    <citation type="submission" date="2023-06" db="EMBL/GenBank/DDBJ databases">
        <title>Genome-scale phylogeny and comparative genomics of the fungal order Sordariales.</title>
        <authorList>
            <consortium name="Lawrence Berkeley National Laboratory"/>
            <person name="Hensen N."/>
            <person name="Bonometti L."/>
            <person name="Westerberg I."/>
            <person name="Brannstrom I.O."/>
            <person name="Guillou S."/>
            <person name="Cros-Aarteil S."/>
            <person name="Calhoun S."/>
            <person name="Haridas S."/>
            <person name="Kuo A."/>
            <person name="Mondo S."/>
            <person name="Pangilinan J."/>
            <person name="Riley R."/>
            <person name="Labutti K."/>
            <person name="Andreopoulos B."/>
            <person name="Lipzen A."/>
            <person name="Chen C."/>
            <person name="Yanf M."/>
            <person name="Daum C."/>
            <person name="Ng V."/>
            <person name="Clum A."/>
            <person name="Steindorff A."/>
            <person name="Ohm R."/>
            <person name="Martin F."/>
            <person name="Silar P."/>
            <person name="Natvig D."/>
            <person name="Lalanne C."/>
            <person name="Gautier V."/>
            <person name="Ament-Velasquez S.L."/>
            <person name="Kruys A."/>
            <person name="Hutchinson M.I."/>
            <person name="Powell A.J."/>
            <person name="Barry K."/>
            <person name="Miller A.N."/>
            <person name="Grigoriev I.V."/>
            <person name="Debuchy R."/>
            <person name="Gladieux P."/>
            <person name="Thoren M.H."/>
            <person name="Johannesson H."/>
        </authorList>
    </citation>
    <scope>NUCLEOTIDE SEQUENCE</scope>
    <source>
        <strain evidence="2">SMH2532-1</strain>
    </source>
</reference>
<evidence type="ECO:0000259" key="1">
    <source>
        <dbReference type="Pfam" id="PF06985"/>
    </source>
</evidence>
<gene>
    <name evidence="2" type="ORF">B0T16DRAFT_111437</name>
</gene>
<keyword evidence="3" id="KW-1185">Reference proteome</keyword>
<dbReference type="Pfam" id="PF06985">
    <property type="entry name" value="HET"/>
    <property type="match status" value="1"/>
</dbReference>
<dbReference type="PANTHER" id="PTHR33112:SF1">
    <property type="entry name" value="HETEROKARYON INCOMPATIBILITY DOMAIN-CONTAINING PROTEIN"/>
    <property type="match status" value="1"/>
</dbReference>
<protein>
    <submittedName>
        <fullName evidence="2">Heterokaryon incompatibility protein-domain-containing protein</fullName>
    </submittedName>
</protein>
<comment type="caution">
    <text evidence="2">The sequence shown here is derived from an EMBL/GenBank/DDBJ whole genome shotgun (WGS) entry which is preliminary data.</text>
</comment>
<evidence type="ECO:0000313" key="3">
    <source>
        <dbReference type="Proteomes" id="UP001174936"/>
    </source>
</evidence>
<sequence length="702" mass="79933">MDLEPSASICEACQRIDFSKALNELDTGLLKTDLFLPPPPTILDNDADRFASPTARDANCDICRLLSSAVVYDRSGPETLGKGFFRLYGFSFLSCSTEYRMHELWDAEDSVGLIVAKRELDYSILLVLSDFLYRCNGLNKGYFVCNWTRNHGLGLLKPQVIPARFNAQRARLWITNCIEDHGSDCADDVPTSSIPGMEVIDCEACEVVQADASMKWVALSYRWGPQPQTGTHVYSISQASATVKDAISVTRSLGYRYLWVDKYCINQQDAKLRDIQIGKMDLIYHNAQLVIIAAAGPDEHYGLPGVGSTGRIDQSFIVRAGVATLMNTGPDPAHQVETKSEWWKRAWTFQEGLLPRRRLVFTETQSFFECHTAIWNEGFGGVECIPNRKTVDWSQWKIGNYLLTKYRDTTVGSYPHARDFISKRFSHFMRLVQHYTTRRLTFEADSLRGVTGILTFLAKRSEYPVVHLVGLPYTPVDKSRPFDVEPCMFVSMAWYHLHEKQSFAPYRRREFPSWTWAGWAGAIRWVGYDFQYGEEVIPMIRRLELESEGGGTLPAAEYLRLRDPVENCPQSARALHFQAPLVPTSVFEEASRSCPSDDWDRLLITGRRMWGKTKLPTKRPSELFGLLRNGTWSCLWLGDHHIRIEGNSWTKGISFLLVVEWQDSKTASRVGALVLDYSVDDIDQRVDLVAEEDCQWVKVRLI</sequence>
<proteinExistence type="predicted"/>
<name>A0AA40CXR8_9PEZI</name>
<feature type="domain" description="Heterokaryon incompatibility" evidence="1">
    <location>
        <begin position="216"/>
        <end position="351"/>
    </location>
</feature>
<accession>A0AA40CXR8</accession>
<dbReference type="AlphaFoldDB" id="A0AA40CXR8"/>
<dbReference type="Proteomes" id="UP001174936">
    <property type="component" value="Unassembled WGS sequence"/>
</dbReference>
<evidence type="ECO:0000313" key="2">
    <source>
        <dbReference type="EMBL" id="KAK0653138.1"/>
    </source>
</evidence>
<dbReference type="InterPro" id="IPR010730">
    <property type="entry name" value="HET"/>
</dbReference>
<organism evidence="2 3">
    <name type="scientific">Cercophora newfieldiana</name>
    <dbReference type="NCBI Taxonomy" id="92897"/>
    <lineage>
        <taxon>Eukaryota</taxon>
        <taxon>Fungi</taxon>
        <taxon>Dikarya</taxon>
        <taxon>Ascomycota</taxon>
        <taxon>Pezizomycotina</taxon>
        <taxon>Sordariomycetes</taxon>
        <taxon>Sordariomycetidae</taxon>
        <taxon>Sordariales</taxon>
        <taxon>Lasiosphaeriaceae</taxon>
        <taxon>Cercophora</taxon>
    </lineage>
</organism>